<dbReference type="SUPFAM" id="SSF50475">
    <property type="entry name" value="FMN-binding split barrel"/>
    <property type="match status" value="1"/>
</dbReference>
<dbReference type="GO" id="GO:0010181">
    <property type="term" value="F:FMN binding"/>
    <property type="evidence" value="ECO:0007669"/>
    <property type="project" value="InterPro"/>
</dbReference>
<dbReference type="InterPro" id="IPR012349">
    <property type="entry name" value="Split_barrel_FMN-bd"/>
</dbReference>
<dbReference type="STRING" id="658167.SAMN04488135_102464"/>
<dbReference type="Proteomes" id="UP000184226">
    <property type="component" value="Unassembled WGS sequence"/>
</dbReference>
<proteinExistence type="inferred from homology"/>
<evidence type="ECO:0000259" key="5">
    <source>
        <dbReference type="SMART" id="SM00903"/>
    </source>
</evidence>
<keyword evidence="3" id="KW-0288">FMN</keyword>
<name>A0A1M5R3X7_9BURK</name>
<dbReference type="Gene3D" id="2.30.110.10">
    <property type="entry name" value="Electron Transport, Fmn-binding Protein, Chain A"/>
    <property type="match status" value="1"/>
</dbReference>
<evidence type="ECO:0000313" key="6">
    <source>
        <dbReference type="EMBL" id="SHH21032.1"/>
    </source>
</evidence>
<evidence type="ECO:0000256" key="3">
    <source>
        <dbReference type="ARBA" id="ARBA00022643"/>
    </source>
</evidence>
<comment type="cofactor">
    <cofactor evidence="1">
        <name>FMN</name>
        <dbReference type="ChEBI" id="CHEBI:58210"/>
    </cofactor>
</comment>
<dbReference type="EMBL" id="FQXE01000002">
    <property type="protein sequence ID" value="SHH21032.1"/>
    <property type="molecule type" value="Genomic_DNA"/>
</dbReference>
<organism evidence="6 7">
    <name type="scientific">Pollutimonas bauzanensis</name>
    <dbReference type="NCBI Taxonomy" id="658167"/>
    <lineage>
        <taxon>Bacteria</taxon>
        <taxon>Pseudomonadati</taxon>
        <taxon>Pseudomonadota</taxon>
        <taxon>Betaproteobacteria</taxon>
        <taxon>Burkholderiales</taxon>
        <taxon>Alcaligenaceae</taxon>
        <taxon>Pollutimonas</taxon>
    </lineage>
</organism>
<reference evidence="6 7" key="1">
    <citation type="submission" date="2016-11" db="EMBL/GenBank/DDBJ databases">
        <authorList>
            <person name="Jaros S."/>
            <person name="Januszkiewicz K."/>
            <person name="Wedrychowicz H."/>
        </authorList>
    </citation>
    <scope>NUCLEOTIDE SEQUENCE [LARGE SCALE GENOMIC DNA]</scope>
    <source>
        <strain evidence="6 7">CGMCC 1.10190</strain>
    </source>
</reference>
<keyword evidence="7" id="KW-1185">Reference proteome</keyword>
<dbReference type="AlphaFoldDB" id="A0A1M5R3X7"/>
<protein>
    <submittedName>
        <fullName evidence="6">NADH-FMN oxidoreductase RutF, flavin reductase (DIM6/NTAB) family</fullName>
    </submittedName>
</protein>
<accession>A0A1M5R3X7</accession>
<dbReference type="Pfam" id="PF01613">
    <property type="entry name" value="Flavin_Reduct"/>
    <property type="match status" value="1"/>
</dbReference>
<sequence>MYFDFSSLDPQRRYKLLSATVTPRPIAWVSSIGADGQPNAAPFSFFNVFGEDPATVGFAINHRSSVDRKDTGENIRHQQEFVVNLVSEDTLRQMNISAIEFGPETNELAEAGLTPAPSTAIRTPSIAESRVALECRLMQIVKLGPMRSLILGEVLAMHIRDNAVLDRENCLIDTPRLEIIGRMQAHTYIRTADTLRMPTIPLEEWEARRKTSQDG</sequence>
<dbReference type="RefSeq" id="WP_073102071.1">
    <property type="nucleotide sequence ID" value="NZ_FQXE01000002.1"/>
</dbReference>
<dbReference type="SMART" id="SM00903">
    <property type="entry name" value="Flavin_Reduct"/>
    <property type="match status" value="1"/>
</dbReference>
<dbReference type="GO" id="GO:0016646">
    <property type="term" value="F:oxidoreductase activity, acting on the CH-NH group of donors, NAD or NADP as acceptor"/>
    <property type="evidence" value="ECO:0007669"/>
    <property type="project" value="UniProtKB-ARBA"/>
</dbReference>
<evidence type="ECO:0000256" key="1">
    <source>
        <dbReference type="ARBA" id="ARBA00001917"/>
    </source>
</evidence>
<evidence type="ECO:0000256" key="4">
    <source>
        <dbReference type="ARBA" id="ARBA00038054"/>
    </source>
</evidence>
<feature type="domain" description="Flavin reductase like" evidence="5">
    <location>
        <begin position="19"/>
        <end position="171"/>
    </location>
</feature>
<gene>
    <name evidence="6" type="ORF">SAMN04488135_102464</name>
</gene>
<evidence type="ECO:0000256" key="2">
    <source>
        <dbReference type="ARBA" id="ARBA00022630"/>
    </source>
</evidence>
<evidence type="ECO:0000313" key="7">
    <source>
        <dbReference type="Proteomes" id="UP000184226"/>
    </source>
</evidence>
<keyword evidence="2" id="KW-0285">Flavoprotein</keyword>
<dbReference type="InterPro" id="IPR002563">
    <property type="entry name" value="Flavin_Rdtase-like_dom"/>
</dbReference>
<dbReference type="PANTHER" id="PTHR33798">
    <property type="entry name" value="FLAVOPROTEIN OXYGENASE"/>
    <property type="match status" value="1"/>
</dbReference>
<dbReference type="OrthoDB" id="5946411at2"/>
<comment type="similarity">
    <text evidence="4">Belongs to the flavoredoxin family.</text>
</comment>
<dbReference type="PANTHER" id="PTHR33798:SF5">
    <property type="entry name" value="FLAVIN REDUCTASE LIKE DOMAIN-CONTAINING PROTEIN"/>
    <property type="match status" value="1"/>
</dbReference>